<dbReference type="GO" id="GO:0003700">
    <property type="term" value="F:DNA-binding transcription factor activity"/>
    <property type="evidence" value="ECO:0007669"/>
    <property type="project" value="InterPro"/>
</dbReference>
<gene>
    <name evidence="6" type="ORF">FPZ49_13500</name>
</gene>
<dbReference type="Pfam" id="PF12833">
    <property type="entry name" value="HTH_18"/>
    <property type="match status" value="1"/>
</dbReference>
<dbReference type="SMART" id="SM00342">
    <property type="entry name" value="HTH_ARAC"/>
    <property type="match status" value="1"/>
</dbReference>
<dbReference type="RefSeq" id="WP_144847441.1">
    <property type="nucleotide sequence ID" value="NZ_VNJI01000014.1"/>
</dbReference>
<keyword evidence="4" id="KW-0472">Membrane</keyword>
<dbReference type="GO" id="GO:0043565">
    <property type="term" value="F:sequence-specific DNA binding"/>
    <property type="evidence" value="ECO:0007669"/>
    <property type="project" value="InterPro"/>
</dbReference>
<dbReference type="Proteomes" id="UP000317036">
    <property type="component" value="Unassembled WGS sequence"/>
</dbReference>
<dbReference type="InterPro" id="IPR009057">
    <property type="entry name" value="Homeodomain-like_sf"/>
</dbReference>
<dbReference type="EMBL" id="VNJI01000014">
    <property type="protein sequence ID" value="TVY09452.1"/>
    <property type="molecule type" value="Genomic_DNA"/>
</dbReference>
<evidence type="ECO:0000256" key="4">
    <source>
        <dbReference type="SAM" id="Phobius"/>
    </source>
</evidence>
<dbReference type="PANTHER" id="PTHR43280:SF2">
    <property type="entry name" value="HTH-TYPE TRANSCRIPTIONAL REGULATOR EXSA"/>
    <property type="match status" value="1"/>
</dbReference>
<evidence type="ECO:0000256" key="1">
    <source>
        <dbReference type="ARBA" id="ARBA00023015"/>
    </source>
</evidence>
<dbReference type="OrthoDB" id="2497282at2"/>
<dbReference type="InterPro" id="IPR018060">
    <property type="entry name" value="HTH_AraC"/>
</dbReference>
<dbReference type="PANTHER" id="PTHR43280">
    <property type="entry name" value="ARAC-FAMILY TRANSCRIPTIONAL REGULATOR"/>
    <property type="match status" value="1"/>
</dbReference>
<reference evidence="6 7" key="1">
    <citation type="submission" date="2019-07" db="EMBL/GenBank/DDBJ databases">
        <authorList>
            <person name="Kim J."/>
        </authorList>
    </citation>
    <scope>NUCLEOTIDE SEQUENCE [LARGE SCALE GENOMIC DNA]</scope>
    <source>
        <strain evidence="6 7">JC52</strain>
    </source>
</reference>
<sequence>MSSRKIRSILMIFLISVVSTSLLSLLLYNISTEIIKHQIEKQTESSLINLSNQVSHFQERISQAVIDLQNTEDYQQFIQSLPFENYESSAHFIFKFVNQLNAISASLDYVDNITFYNVENGQEYATNGVMNKEFNEFQEEIAKFQSLRAPQALLDSSHNGSRSVVYIQSLPLLQLKPLGYLIFHFNKHFLNRLLQNERGDSTYMIVNEDHQVLDSYSLDGKQDPAVQPPSMLWSPSALAEDQRVQSISDQGYFFILHKPVNQKWSYIYSIKESQALAPIIKLRNVVLQSTAALLLLSLLLYALSIHFSWRGWNRLTELIADSQGARSSDDFELLFQKIQGLTQNHNQLKDRMDVILPEAKDAFVKSLLDKGCSKRDYAKLKQYNIALGQSPYRCFGLEADEYKTLKERYSPADISQFEYGVACVIREVMNEANITGLVTVDHPARLVGIYETASKAEELALDLALTKIKSFINEYFPFTVSIGVSQTRSELAQLNVSYHESLESLKQKWIVGINQVIYYSDVVRKDALFSPDLYAIENQIVQHIRDKNRELAHGALSRLVDIKKAENIDSRSLQNYLVNMILFLFREFAEDHRFISQISVRDIVNLSTLEAWTEWIGTQCIDRLIDDLIQRERQQHEDAAAQLVRYIDTRLEEDLRLHEVCKQLGLPVNLATSALKDIYGMTFTEYLFQSRMELSKKWLRETSMSLDEISTRLFYSNAQNFSRAFKKIVGLPPGVYRKQPQGIEYVST</sequence>
<keyword evidence="4" id="KW-1133">Transmembrane helix</keyword>
<dbReference type="Gene3D" id="1.10.10.60">
    <property type="entry name" value="Homeodomain-like"/>
    <property type="match status" value="1"/>
</dbReference>
<feature type="domain" description="HTH araC/xylS-type" evidence="5">
    <location>
        <begin position="641"/>
        <end position="739"/>
    </location>
</feature>
<name>A0A559KBE0_9BACL</name>
<keyword evidence="4" id="KW-0812">Transmembrane</keyword>
<proteinExistence type="predicted"/>
<evidence type="ECO:0000256" key="2">
    <source>
        <dbReference type="ARBA" id="ARBA00023125"/>
    </source>
</evidence>
<dbReference type="SUPFAM" id="SSF46689">
    <property type="entry name" value="Homeodomain-like"/>
    <property type="match status" value="1"/>
</dbReference>
<accession>A0A559KBE0</accession>
<keyword evidence="3" id="KW-0804">Transcription</keyword>
<protein>
    <submittedName>
        <fullName evidence="6">Helix-turn-helix transcriptional regulator</fullName>
    </submittedName>
</protein>
<dbReference type="AlphaFoldDB" id="A0A559KBE0"/>
<evidence type="ECO:0000313" key="7">
    <source>
        <dbReference type="Proteomes" id="UP000317036"/>
    </source>
</evidence>
<keyword evidence="2" id="KW-0238">DNA-binding</keyword>
<keyword evidence="1" id="KW-0805">Transcription regulation</keyword>
<evidence type="ECO:0000313" key="6">
    <source>
        <dbReference type="EMBL" id="TVY09452.1"/>
    </source>
</evidence>
<feature type="transmembrane region" description="Helical" evidence="4">
    <location>
        <begin position="6"/>
        <end position="28"/>
    </location>
</feature>
<evidence type="ECO:0000259" key="5">
    <source>
        <dbReference type="PROSITE" id="PS01124"/>
    </source>
</evidence>
<dbReference type="InterPro" id="IPR018062">
    <property type="entry name" value="HTH_AraC-typ_CS"/>
</dbReference>
<comment type="caution">
    <text evidence="6">The sequence shown here is derived from an EMBL/GenBank/DDBJ whole genome shotgun (WGS) entry which is preliminary data.</text>
</comment>
<organism evidence="6 7">
    <name type="scientific">Paenibacillus cremeus</name>
    <dbReference type="NCBI Taxonomy" id="2163881"/>
    <lineage>
        <taxon>Bacteria</taxon>
        <taxon>Bacillati</taxon>
        <taxon>Bacillota</taxon>
        <taxon>Bacilli</taxon>
        <taxon>Bacillales</taxon>
        <taxon>Paenibacillaceae</taxon>
        <taxon>Paenibacillus</taxon>
    </lineage>
</organism>
<dbReference type="PROSITE" id="PS01124">
    <property type="entry name" value="HTH_ARAC_FAMILY_2"/>
    <property type="match status" value="1"/>
</dbReference>
<dbReference type="PROSITE" id="PS00041">
    <property type="entry name" value="HTH_ARAC_FAMILY_1"/>
    <property type="match status" value="1"/>
</dbReference>
<evidence type="ECO:0000256" key="3">
    <source>
        <dbReference type="ARBA" id="ARBA00023163"/>
    </source>
</evidence>
<keyword evidence="7" id="KW-1185">Reference proteome</keyword>